<evidence type="ECO:0000313" key="1">
    <source>
        <dbReference type="EMBL" id="PHK48788.1"/>
    </source>
</evidence>
<dbReference type="AlphaFoldDB" id="A0A2C6WD70"/>
<dbReference type="OrthoDB" id="2404043at2"/>
<name>A0A2C6WD70_9STAP</name>
<dbReference type="Proteomes" id="UP001056588">
    <property type="component" value="Chromosome"/>
</dbReference>
<dbReference type="RefSeq" id="WP_099091138.1">
    <property type="nucleotide sequence ID" value="NZ_CP093217.1"/>
</dbReference>
<reference evidence="3" key="2">
    <citation type="submission" date="2017-10" db="EMBL/GenBank/DDBJ databases">
        <title>Staphylococcus edaphicus sp. nov., isolated in Antarctica, harbouring mecC gene and genomic islands essential in adaptation to extreme environment.</title>
        <authorList>
            <person name="Pantucek R."/>
            <person name="Sedlacek I."/>
            <person name="Indrakova A."/>
            <person name="Vrbovska V."/>
            <person name="Maslanova I."/>
            <person name="Kovarovic V."/>
            <person name="Svec P."/>
            <person name="Kralova S."/>
            <person name="Kristofova L."/>
            <person name="Keklakova J."/>
            <person name="Petras P."/>
            <person name="Doskar J."/>
        </authorList>
    </citation>
    <scope>NUCLEOTIDE SEQUENCE [LARGE SCALE GENOMIC DNA]</scope>
    <source>
        <strain evidence="3">CCM 5085</strain>
    </source>
</reference>
<organism evidence="1 3">
    <name type="scientific">Staphylococcus edaphicus</name>
    <dbReference type="NCBI Taxonomy" id="1955013"/>
    <lineage>
        <taxon>Bacteria</taxon>
        <taxon>Bacillati</taxon>
        <taxon>Bacillota</taxon>
        <taxon>Bacilli</taxon>
        <taxon>Bacillales</taxon>
        <taxon>Staphylococcaceae</taxon>
        <taxon>Staphylococcus</taxon>
    </lineage>
</organism>
<gene>
    <name evidence="1" type="ORF">BTJ66_11760</name>
    <name evidence="2" type="ORF">MNY58_12685</name>
</gene>
<dbReference type="Proteomes" id="UP000223828">
    <property type="component" value="Unassembled WGS sequence"/>
</dbReference>
<evidence type="ECO:0000313" key="4">
    <source>
        <dbReference type="Proteomes" id="UP001056588"/>
    </source>
</evidence>
<proteinExistence type="predicted"/>
<dbReference type="EMBL" id="CP093217">
    <property type="protein sequence ID" value="UQW81394.1"/>
    <property type="molecule type" value="Genomic_DNA"/>
</dbReference>
<evidence type="ECO:0000313" key="3">
    <source>
        <dbReference type="Proteomes" id="UP000223828"/>
    </source>
</evidence>
<dbReference type="EMBL" id="MRZN01000024">
    <property type="protein sequence ID" value="PHK48788.1"/>
    <property type="molecule type" value="Genomic_DNA"/>
</dbReference>
<reference evidence="1" key="1">
    <citation type="journal article" date="2017" name="Appl. Environ. Microbiol.">
        <title>Staphylococcus edaphicus sp. nov., isolated in Antarctica, harbours mecC gene and genomic islands with suspected role in adaptation to extreme environment.</title>
        <authorList>
            <person name="Pantucek R."/>
            <person name="Sedlacek I."/>
            <person name="Indrakova A."/>
            <person name="Vrbovska V."/>
            <person name="Maslanova I."/>
            <person name="Kovarovic V."/>
            <person name="Svec P."/>
            <person name="Kralova S."/>
            <person name="Kristofova L."/>
            <person name="Keklakova J."/>
            <person name="Petras P."/>
            <person name="Doskar J."/>
        </authorList>
    </citation>
    <scope>NUCLEOTIDE SEQUENCE</scope>
    <source>
        <strain evidence="1">CCM 8730</strain>
    </source>
</reference>
<reference evidence="1" key="3">
    <citation type="submission" date="2017-10" db="EMBL/GenBank/DDBJ databases">
        <authorList>
            <person name="Vrbovska V."/>
            <person name="Kovarovic V."/>
            <person name="Indrakova A."/>
        </authorList>
    </citation>
    <scope>NUCLEOTIDE SEQUENCE</scope>
    <source>
        <strain evidence="1">CCM 8730</strain>
    </source>
</reference>
<reference evidence="2" key="4">
    <citation type="submission" date="2022-03" db="EMBL/GenBank/DDBJ databases">
        <title>Complete Genome Sequence of Staphylococcus edaphicus strain CCM 8731.</title>
        <authorList>
            <person name="Rimmer C.O."/>
            <person name="Thomas J.C."/>
        </authorList>
    </citation>
    <scope>NUCLEOTIDE SEQUENCE</scope>
    <source>
        <strain evidence="2">CCM 8731</strain>
    </source>
</reference>
<protein>
    <submittedName>
        <fullName evidence="1">Pathogenicity island protein</fullName>
    </submittedName>
</protein>
<sequence>MVSDFESNDRITEIELLMHYNPKVINRKIKAMQSQINSLYHLNMSHVITNENDMLVSVSYPLDKLVIHIIDEKEKLEYYTKTAHERLHLLKNIIENYTKHEQNEVMKYMLSSGRARNQSVIERLKEDIYQIENTERQERHNKRIELHQKAFDRHLEQVKNDLSMNRKILVMT</sequence>
<keyword evidence="4" id="KW-1185">Reference proteome</keyword>
<evidence type="ECO:0000313" key="2">
    <source>
        <dbReference type="EMBL" id="UQW81394.1"/>
    </source>
</evidence>
<accession>A0A2C6WD70</accession>